<sequence length="425" mass="44862">MGWLYQLFFPAHTPSEDELQAGRHRIIAEGAVAGVIYAVATGNFLAGYLSSLGASVSLCAAAAMIPSFGCVLQFFSPFVFERMHHRKLAIWLMCVVFRLSISSILLVPLALPDPGHARAVVLVLYTIGFFSAGLVTPGLEHMVLGIAPQGGRGQFYAVKSIIGTCVSSAATLALGRVLDYYLEQGQGYTGFLIIGIVSLSLTVVDAVLLASVRENPVKFTSKMRPADILRPVRDPAYRPLLFYCIIGGLTGGFASPFLSVYELRVLGLSHTFITSVGVVSAVVGMAGSWVWGRLADRTAWNCVIWLTAFLNLSCTLGWSFVRPSFAHLVAPVLIVVAGGCAGGASLASTNLQFALSPESGKTAYFGVTAAMSSIATCTSAAVGTAIQPMLEKSMGDSSISLLFFVAGIGGFANLIINGRKLPSVT</sequence>
<dbReference type="GO" id="GO:0005886">
    <property type="term" value="C:plasma membrane"/>
    <property type="evidence" value="ECO:0007669"/>
    <property type="project" value="UniProtKB-SubCell"/>
</dbReference>
<proteinExistence type="predicted"/>
<dbReference type="PANTHER" id="PTHR23526">
    <property type="entry name" value="INTEGRAL MEMBRANE TRANSPORT PROTEIN-RELATED"/>
    <property type="match status" value="1"/>
</dbReference>
<dbReference type="InterPro" id="IPR052528">
    <property type="entry name" value="Sugar_transport-like"/>
</dbReference>
<keyword evidence="2" id="KW-0472">Membrane</keyword>
<reference evidence="3" key="1">
    <citation type="submission" date="2021-02" db="EMBL/GenBank/DDBJ databases">
        <title>Infant gut strain persistence is associated with maternal origin, phylogeny, and functional potential including surface adhesion and iron acquisition.</title>
        <authorList>
            <person name="Lou Y.C."/>
        </authorList>
    </citation>
    <scope>NUCLEOTIDE SEQUENCE</scope>
    <source>
        <strain evidence="3">L3_101_000M1_dasL3_101_000M1_concoct_87</strain>
    </source>
</reference>
<dbReference type="AlphaFoldDB" id="A0A943DA66"/>
<name>A0A943DA66_9FIRM</name>
<gene>
    <name evidence="3" type="ORF">KHY36_09640</name>
</gene>
<evidence type="ECO:0000313" key="4">
    <source>
        <dbReference type="Proteomes" id="UP000759273"/>
    </source>
</evidence>
<feature type="transmembrane region" description="Helical" evidence="2">
    <location>
        <begin position="156"/>
        <end position="178"/>
    </location>
</feature>
<feature type="transmembrane region" description="Helical" evidence="2">
    <location>
        <begin position="303"/>
        <end position="321"/>
    </location>
</feature>
<dbReference type="GO" id="GO:0022857">
    <property type="term" value="F:transmembrane transporter activity"/>
    <property type="evidence" value="ECO:0007669"/>
    <property type="project" value="InterPro"/>
</dbReference>
<feature type="transmembrane region" description="Helical" evidence="2">
    <location>
        <begin position="363"/>
        <end position="386"/>
    </location>
</feature>
<feature type="transmembrane region" description="Helical" evidence="2">
    <location>
        <begin position="272"/>
        <end position="291"/>
    </location>
</feature>
<dbReference type="PANTHER" id="PTHR23526:SF2">
    <property type="entry name" value="MAJOR FACILITATOR SUPERFAMILY (MFS) PROFILE DOMAIN-CONTAINING PROTEIN"/>
    <property type="match status" value="1"/>
</dbReference>
<dbReference type="Proteomes" id="UP000759273">
    <property type="component" value="Unassembled WGS sequence"/>
</dbReference>
<dbReference type="InterPro" id="IPR011701">
    <property type="entry name" value="MFS"/>
</dbReference>
<comment type="caution">
    <text evidence="3">The sequence shown here is derived from an EMBL/GenBank/DDBJ whole genome shotgun (WGS) entry which is preliminary data.</text>
</comment>
<feature type="transmembrane region" description="Helical" evidence="2">
    <location>
        <begin position="117"/>
        <end position="135"/>
    </location>
</feature>
<feature type="transmembrane region" description="Helical" evidence="2">
    <location>
        <begin position="240"/>
        <end position="260"/>
    </location>
</feature>
<evidence type="ECO:0000313" key="3">
    <source>
        <dbReference type="EMBL" id="MBS5332777.1"/>
    </source>
</evidence>
<dbReference type="SUPFAM" id="SSF103473">
    <property type="entry name" value="MFS general substrate transporter"/>
    <property type="match status" value="1"/>
</dbReference>
<evidence type="ECO:0000256" key="2">
    <source>
        <dbReference type="SAM" id="Phobius"/>
    </source>
</evidence>
<feature type="transmembrane region" description="Helical" evidence="2">
    <location>
        <begin position="88"/>
        <end position="111"/>
    </location>
</feature>
<dbReference type="EMBL" id="JAGZGG010000022">
    <property type="protein sequence ID" value="MBS5332777.1"/>
    <property type="molecule type" value="Genomic_DNA"/>
</dbReference>
<feature type="transmembrane region" description="Helical" evidence="2">
    <location>
        <begin position="398"/>
        <end position="416"/>
    </location>
</feature>
<feature type="transmembrane region" description="Helical" evidence="2">
    <location>
        <begin position="327"/>
        <end position="351"/>
    </location>
</feature>
<feature type="transmembrane region" description="Helical" evidence="2">
    <location>
        <begin position="52"/>
        <end position="76"/>
    </location>
</feature>
<protein>
    <submittedName>
        <fullName evidence="3">MFS transporter</fullName>
    </submittedName>
</protein>
<evidence type="ECO:0000256" key="1">
    <source>
        <dbReference type="ARBA" id="ARBA00004651"/>
    </source>
</evidence>
<organism evidence="3 4">
    <name type="scientific">Subdoligranulum variabile</name>
    <dbReference type="NCBI Taxonomy" id="214851"/>
    <lineage>
        <taxon>Bacteria</taxon>
        <taxon>Bacillati</taxon>
        <taxon>Bacillota</taxon>
        <taxon>Clostridia</taxon>
        <taxon>Eubacteriales</taxon>
        <taxon>Oscillospiraceae</taxon>
        <taxon>Subdoligranulum</taxon>
    </lineage>
</organism>
<dbReference type="Gene3D" id="1.20.1250.20">
    <property type="entry name" value="MFS general substrate transporter like domains"/>
    <property type="match status" value="2"/>
</dbReference>
<keyword evidence="2" id="KW-1133">Transmembrane helix</keyword>
<dbReference type="InterPro" id="IPR036259">
    <property type="entry name" value="MFS_trans_sf"/>
</dbReference>
<feature type="transmembrane region" description="Helical" evidence="2">
    <location>
        <begin position="26"/>
        <end position="46"/>
    </location>
</feature>
<dbReference type="Pfam" id="PF07690">
    <property type="entry name" value="MFS_1"/>
    <property type="match status" value="1"/>
</dbReference>
<comment type="subcellular location">
    <subcellularLocation>
        <location evidence="1">Cell membrane</location>
        <topology evidence="1">Multi-pass membrane protein</topology>
    </subcellularLocation>
</comment>
<feature type="transmembrane region" description="Helical" evidence="2">
    <location>
        <begin position="190"/>
        <end position="212"/>
    </location>
</feature>
<keyword evidence="2" id="KW-0812">Transmembrane</keyword>
<accession>A0A943DA66</accession>